<proteinExistence type="inferred from homology"/>
<reference evidence="11" key="1">
    <citation type="submission" date="2016-04" db="EMBL/GenBank/DDBJ databases">
        <authorList>
            <person name="Guldener U."/>
            <person name="Guldener U."/>
        </authorList>
    </citation>
    <scope>NUCLEOTIDE SEQUENCE [LARGE SCALE GENOMIC DNA]</scope>
    <source>
        <strain evidence="11">UB2112</strain>
    </source>
</reference>
<evidence type="ECO:0000256" key="9">
    <source>
        <dbReference type="SAM" id="Phobius"/>
    </source>
</evidence>
<evidence type="ECO:0000256" key="5">
    <source>
        <dbReference type="ARBA" id="ARBA00022692"/>
    </source>
</evidence>
<dbReference type="PANTHER" id="PTHR12982:SF0">
    <property type="entry name" value="PHOSPHATIDYLINOSITOL N-ACETYLGLUCOSAMINYLTRANSFERASE SUBUNIT C"/>
    <property type="match status" value="1"/>
</dbReference>
<evidence type="ECO:0000256" key="8">
    <source>
        <dbReference type="SAM" id="MobiDB-lite"/>
    </source>
</evidence>
<gene>
    <name evidence="10" type="ORF">UBRO_06523</name>
</gene>
<name>A0A1K0HAJ6_9BASI</name>
<evidence type="ECO:0000256" key="6">
    <source>
        <dbReference type="ARBA" id="ARBA00022989"/>
    </source>
</evidence>
<evidence type="ECO:0000256" key="2">
    <source>
        <dbReference type="ARBA" id="ARBA00004687"/>
    </source>
</evidence>
<feature type="compositionally biased region" description="Polar residues" evidence="8">
    <location>
        <begin position="203"/>
        <end position="212"/>
    </location>
</feature>
<dbReference type="EMBL" id="LT558127">
    <property type="protein sequence ID" value="SAM83771.1"/>
    <property type="molecule type" value="Genomic_DNA"/>
</dbReference>
<dbReference type="OrthoDB" id="196709at2759"/>
<comment type="similarity">
    <text evidence="3">Belongs to the PIGC family.</text>
</comment>
<dbReference type="PANTHER" id="PTHR12982">
    <property type="entry name" value="PHOSPHATIDYLINOSITOL GLYCAN, CLASS C"/>
    <property type="match status" value="1"/>
</dbReference>
<dbReference type="GO" id="GO:0006506">
    <property type="term" value="P:GPI anchor biosynthetic process"/>
    <property type="evidence" value="ECO:0007669"/>
    <property type="project" value="UniProtKB-UniPathway"/>
</dbReference>
<keyword evidence="5 9" id="KW-0812">Transmembrane</keyword>
<feature type="transmembrane region" description="Helical" evidence="9">
    <location>
        <begin position="463"/>
        <end position="481"/>
    </location>
</feature>
<protein>
    <submittedName>
        <fullName evidence="10">Uncharacterized protein</fullName>
    </submittedName>
</protein>
<dbReference type="Pfam" id="PF06432">
    <property type="entry name" value="GPI2"/>
    <property type="match status" value="1"/>
</dbReference>
<keyword evidence="4" id="KW-0337">GPI-anchor biosynthesis</keyword>
<feature type="region of interest" description="Disordered" evidence="8">
    <location>
        <begin position="27"/>
        <end position="73"/>
    </location>
</feature>
<evidence type="ECO:0000313" key="10">
    <source>
        <dbReference type="EMBL" id="SAM83771.1"/>
    </source>
</evidence>
<evidence type="ECO:0000256" key="3">
    <source>
        <dbReference type="ARBA" id="ARBA00008321"/>
    </source>
</evidence>
<evidence type="ECO:0000256" key="4">
    <source>
        <dbReference type="ARBA" id="ARBA00022502"/>
    </source>
</evidence>
<feature type="transmembrane region" description="Helical" evidence="9">
    <location>
        <begin position="305"/>
        <end position="324"/>
    </location>
</feature>
<sequence>MVSAPPGRSATVTSLSGRVNALKFMQRASPSSTLTKASNSTASNTAASTSHTPLASPSLAASASGSPAPFGATEGAIEEQWSLSPAAIARLRAKATGSKEKKKETTGPEISQQAGFDAWLITRDQPASAAGKGNSRQTFGKLGKNKEEDPDDTEPGSSKKRSRTDEGEGLEPDFDSASNSSEADEPKGFVKPGTLQGARKQQRQSSPSSAKQARSGGKKDQDKVVFARKRGGKAGISVLWRKQPFPDNHVPASFLSDLRTNSQIILPSLGELMIASLRLSARFLSVVLFALLFVHLHLGTLDSEMLLLVILSVSLLSALLSSLLEKGKNEDREGRKGRGGRSKTVSTALTKLIMGLVLLAVSPVLRTLTESTTSDSIWALSTVLFFLHLALADYTSPSPQQGGKKLSDTLSFNAAISASVVLASRLNSNTETFTLLTLAIVLFAPTSSSSAPKGSWGGVGRFSLLYLVTMATTASFLFLKVEEKRWVGVVVAWTNLVVGFVSVVCPYWIKYAQGWKMEISGPWDPAEPILSSFRTP</sequence>
<dbReference type="Proteomes" id="UP000179920">
    <property type="component" value="Chromosome XI"/>
</dbReference>
<feature type="transmembrane region" description="Helical" evidence="9">
    <location>
        <begin position="345"/>
        <end position="365"/>
    </location>
</feature>
<evidence type="ECO:0000313" key="11">
    <source>
        <dbReference type="Proteomes" id="UP000179920"/>
    </source>
</evidence>
<feature type="compositionally biased region" description="Low complexity" evidence="8">
    <location>
        <begin position="31"/>
        <end position="69"/>
    </location>
</feature>
<feature type="transmembrane region" description="Helical" evidence="9">
    <location>
        <begin position="279"/>
        <end position="299"/>
    </location>
</feature>
<organism evidence="10 11">
    <name type="scientific">Ustilago bromivora</name>
    <dbReference type="NCBI Taxonomy" id="307758"/>
    <lineage>
        <taxon>Eukaryota</taxon>
        <taxon>Fungi</taxon>
        <taxon>Dikarya</taxon>
        <taxon>Basidiomycota</taxon>
        <taxon>Ustilaginomycotina</taxon>
        <taxon>Ustilaginomycetes</taxon>
        <taxon>Ustilaginales</taxon>
        <taxon>Ustilaginaceae</taxon>
        <taxon>Ustilago</taxon>
    </lineage>
</organism>
<evidence type="ECO:0000256" key="7">
    <source>
        <dbReference type="ARBA" id="ARBA00023136"/>
    </source>
</evidence>
<accession>A0A1K0HAJ6</accession>
<keyword evidence="7 9" id="KW-0472">Membrane</keyword>
<feature type="compositionally biased region" description="Basic and acidic residues" evidence="8">
    <location>
        <begin position="97"/>
        <end position="106"/>
    </location>
</feature>
<dbReference type="UniPathway" id="UPA00196"/>
<comment type="pathway">
    <text evidence="2">Glycolipid biosynthesis; glycosylphosphatidylinositol-anchor biosynthesis.</text>
</comment>
<dbReference type="GO" id="GO:0000506">
    <property type="term" value="C:glycosylphosphatidylinositol-N-acetylglucosaminyltransferase (GPI-GnT) complex"/>
    <property type="evidence" value="ECO:0007669"/>
    <property type="project" value="TreeGrafter"/>
</dbReference>
<comment type="subcellular location">
    <subcellularLocation>
        <location evidence="1">Membrane</location>
        <topology evidence="1">Multi-pass membrane protein</topology>
    </subcellularLocation>
</comment>
<feature type="region of interest" description="Disordered" evidence="8">
    <location>
        <begin position="94"/>
        <end position="224"/>
    </location>
</feature>
<feature type="transmembrane region" description="Helical" evidence="9">
    <location>
        <begin position="487"/>
        <end position="509"/>
    </location>
</feature>
<dbReference type="AlphaFoldDB" id="A0A1K0HAJ6"/>
<evidence type="ECO:0000256" key="1">
    <source>
        <dbReference type="ARBA" id="ARBA00004141"/>
    </source>
</evidence>
<keyword evidence="6 9" id="KW-1133">Transmembrane helix</keyword>
<dbReference type="InterPro" id="IPR009450">
    <property type="entry name" value="Plno_GlcNAc_GPI2"/>
</dbReference>